<protein>
    <recommendedName>
        <fullName evidence="4">DUF4239 domain-containing protein</fullName>
    </recommendedName>
</protein>
<keyword evidence="1" id="KW-1133">Transmembrane helix</keyword>
<organism evidence="2 3">
    <name type="scientific">Methylocapsa palsarum</name>
    <dbReference type="NCBI Taxonomy" id="1612308"/>
    <lineage>
        <taxon>Bacteria</taxon>
        <taxon>Pseudomonadati</taxon>
        <taxon>Pseudomonadota</taxon>
        <taxon>Alphaproteobacteria</taxon>
        <taxon>Hyphomicrobiales</taxon>
        <taxon>Beijerinckiaceae</taxon>
        <taxon>Methylocapsa</taxon>
    </lineage>
</organism>
<feature type="transmembrane region" description="Helical" evidence="1">
    <location>
        <begin position="214"/>
        <end position="236"/>
    </location>
</feature>
<feature type="transmembrane region" description="Helical" evidence="1">
    <location>
        <begin position="189"/>
        <end position="207"/>
    </location>
</feature>
<keyword evidence="1" id="KW-0812">Transmembrane</keyword>
<keyword evidence="1" id="KW-0472">Membrane</keyword>
<name>A0A1I4A5M2_9HYPH</name>
<evidence type="ECO:0000313" key="2">
    <source>
        <dbReference type="EMBL" id="SFK51712.1"/>
    </source>
</evidence>
<accession>A0A1I4A5M2</accession>
<dbReference type="EMBL" id="FOSN01000009">
    <property type="protein sequence ID" value="SFK51712.1"/>
    <property type="molecule type" value="Genomic_DNA"/>
</dbReference>
<feature type="transmembrane region" description="Helical" evidence="1">
    <location>
        <begin position="52"/>
        <end position="73"/>
    </location>
</feature>
<dbReference type="OrthoDB" id="9776669at2"/>
<evidence type="ECO:0000313" key="3">
    <source>
        <dbReference type="Proteomes" id="UP000198755"/>
    </source>
</evidence>
<reference evidence="2 3" key="1">
    <citation type="submission" date="2016-10" db="EMBL/GenBank/DDBJ databases">
        <authorList>
            <person name="de Groot N.N."/>
        </authorList>
    </citation>
    <scope>NUCLEOTIDE SEQUENCE [LARGE SCALE GENOMIC DNA]</scope>
    <source>
        <strain evidence="2 3">NE2</strain>
    </source>
</reference>
<dbReference type="InterPro" id="IPR025333">
    <property type="entry name" value="DUF4239"/>
</dbReference>
<proteinExistence type="predicted"/>
<gene>
    <name evidence="2" type="ORF">SAMN05444581_109101</name>
</gene>
<evidence type="ECO:0008006" key="4">
    <source>
        <dbReference type="Google" id="ProtNLM"/>
    </source>
</evidence>
<sequence length="261" mass="29327">MLYWIYDYPSWLIGCLFVAVFVATTWAGIFLTRRTVHSWIHREPRANEMVGFALSSFFVLFGLLLGLLAVATYQNYATVSDVVDKEASSIAALHRDFGAYPAPLNAELQSDLREYTRYTIEEGWSLQRKGIVPSGGTDRMNALAKPLYAFEPTKKSQEIIHAETLRQFNHLIEIRRSRLADVTVGLPAILWWVVAFGALMNIILIWMQDMEIHVHLILGAILASILGAVIFLTAALDNPFRGLVSGPPDSIELVYNTLMKP</sequence>
<feature type="transmembrane region" description="Helical" evidence="1">
    <location>
        <begin position="12"/>
        <end position="31"/>
    </location>
</feature>
<evidence type="ECO:0000256" key="1">
    <source>
        <dbReference type="SAM" id="Phobius"/>
    </source>
</evidence>
<dbReference type="STRING" id="1612308.SAMN05444581_109101"/>
<dbReference type="Proteomes" id="UP000198755">
    <property type="component" value="Unassembled WGS sequence"/>
</dbReference>
<dbReference type="Pfam" id="PF14023">
    <property type="entry name" value="Bestrophin-like"/>
    <property type="match status" value="1"/>
</dbReference>
<keyword evidence="3" id="KW-1185">Reference proteome</keyword>
<dbReference type="AlphaFoldDB" id="A0A1I4A5M2"/>
<dbReference type="RefSeq" id="WP_091682472.1">
    <property type="nucleotide sequence ID" value="NZ_FOSN01000009.1"/>
</dbReference>